<feature type="transmembrane region" description="Helical" evidence="5">
    <location>
        <begin position="51"/>
        <end position="75"/>
    </location>
</feature>
<dbReference type="RefSeq" id="XP_014668742.1">
    <property type="nucleotide sequence ID" value="XM_014813256.1"/>
</dbReference>
<evidence type="ECO:0000313" key="7">
    <source>
        <dbReference type="RefSeq" id="XP_014668742.1"/>
    </source>
</evidence>
<gene>
    <name evidence="7" type="primary">LOC106810003</name>
</gene>
<dbReference type="GeneID" id="106810003"/>
<evidence type="ECO:0000256" key="5">
    <source>
        <dbReference type="RuleBase" id="RU363107"/>
    </source>
</evidence>
<dbReference type="PANTHER" id="PTHR12859:SF0">
    <property type="entry name" value="PRA1 FAMILY PROTEIN"/>
    <property type="match status" value="1"/>
</dbReference>
<keyword evidence="2 5" id="KW-0812">Transmembrane</keyword>
<sequence>MASPKIPVKMESEVEFAPLRTLTDFMLESARFQLPNLKDPERWMNRVNANLLYYQSNYFVMALLTFVVVGFMHPIQMLFGCLGDRRRGVVIFIAASVRCVLRNIKNKVANKMEMIGLKRTPMGLFLDALGQEQDVF</sequence>
<keyword evidence="4 5" id="KW-0472">Membrane</keyword>
<evidence type="ECO:0000256" key="1">
    <source>
        <dbReference type="ARBA" id="ARBA00004141"/>
    </source>
</evidence>
<evidence type="ECO:0000256" key="3">
    <source>
        <dbReference type="ARBA" id="ARBA00022989"/>
    </source>
</evidence>
<proteinExistence type="inferred from homology"/>
<comment type="subcellular location">
    <subcellularLocation>
        <location evidence="1 5">Membrane</location>
        <topology evidence="1 5">Multi-pass membrane protein</topology>
    </subcellularLocation>
</comment>
<accession>A0ABM1E971</accession>
<dbReference type="Pfam" id="PF03208">
    <property type="entry name" value="PRA1"/>
    <property type="match status" value="1"/>
</dbReference>
<evidence type="ECO:0000256" key="2">
    <source>
        <dbReference type="ARBA" id="ARBA00022692"/>
    </source>
</evidence>
<name>A0ABM1E971_PRICU</name>
<comment type="caution">
    <text evidence="5">Lacks conserved residue(s) required for the propagation of feature annotation.</text>
</comment>
<evidence type="ECO:0000313" key="6">
    <source>
        <dbReference type="Proteomes" id="UP000695022"/>
    </source>
</evidence>
<protein>
    <recommendedName>
        <fullName evidence="5">PRA1 family protein</fullName>
    </recommendedName>
</protein>
<keyword evidence="6" id="KW-1185">Reference proteome</keyword>
<evidence type="ECO:0000256" key="4">
    <source>
        <dbReference type="ARBA" id="ARBA00023136"/>
    </source>
</evidence>
<dbReference type="Proteomes" id="UP000695022">
    <property type="component" value="Unplaced"/>
</dbReference>
<comment type="similarity">
    <text evidence="5">Belongs to the PRA1 family.</text>
</comment>
<keyword evidence="3 5" id="KW-1133">Transmembrane helix</keyword>
<organism evidence="6 7">
    <name type="scientific">Priapulus caudatus</name>
    <name type="common">Priapulid worm</name>
    <dbReference type="NCBI Taxonomy" id="37621"/>
    <lineage>
        <taxon>Eukaryota</taxon>
        <taxon>Metazoa</taxon>
        <taxon>Ecdysozoa</taxon>
        <taxon>Scalidophora</taxon>
        <taxon>Priapulida</taxon>
        <taxon>Priapulimorpha</taxon>
        <taxon>Priapulimorphida</taxon>
        <taxon>Priapulidae</taxon>
        <taxon>Priapulus</taxon>
    </lineage>
</organism>
<dbReference type="InterPro" id="IPR004895">
    <property type="entry name" value="Prenylated_rab_accept_PRA1"/>
</dbReference>
<reference evidence="7" key="1">
    <citation type="submission" date="2025-08" db="UniProtKB">
        <authorList>
            <consortium name="RefSeq"/>
        </authorList>
    </citation>
    <scope>IDENTIFICATION</scope>
</reference>
<dbReference type="PANTHER" id="PTHR12859">
    <property type="entry name" value="PRA1 PROTEIN"/>
    <property type="match status" value="1"/>
</dbReference>